<dbReference type="EMBL" id="HACG01025487">
    <property type="protein sequence ID" value="CEK72352.1"/>
    <property type="molecule type" value="Transcribed_RNA"/>
</dbReference>
<reference evidence="1" key="1">
    <citation type="submission" date="2014-12" db="EMBL/GenBank/DDBJ databases">
        <title>Insight into the proteome of Arion vulgaris.</title>
        <authorList>
            <person name="Aradska J."/>
            <person name="Bulat T."/>
            <person name="Smidak R."/>
            <person name="Sarate P."/>
            <person name="Gangsoo J."/>
            <person name="Sialana F."/>
            <person name="Bilban M."/>
            <person name="Lubec G."/>
        </authorList>
    </citation>
    <scope>NUCLEOTIDE SEQUENCE</scope>
    <source>
        <tissue evidence="1">Skin</tissue>
    </source>
</reference>
<sequence>GHDTVMSEAKEHNIKDEKIVAESYHAPNIDTDCLSVMKSDVIMHSSSIADIVSGNSVPLEKKDVISSVKNVLDRNNAASVNCSEKIKKHDDQNLSHLMIPTSSKKFFIVVEK</sequence>
<feature type="non-terminal residue" evidence="1">
    <location>
        <position position="1"/>
    </location>
</feature>
<evidence type="ECO:0000313" key="1">
    <source>
        <dbReference type="EMBL" id="CEK72352.1"/>
    </source>
</evidence>
<name>A0A0B6ZVI3_9EUPU</name>
<organism evidence="1">
    <name type="scientific">Arion vulgaris</name>
    <dbReference type="NCBI Taxonomy" id="1028688"/>
    <lineage>
        <taxon>Eukaryota</taxon>
        <taxon>Metazoa</taxon>
        <taxon>Spiralia</taxon>
        <taxon>Lophotrochozoa</taxon>
        <taxon>Mollusca</taxon>
        <taxon>Gastropoda</taxon>
        <taxon>Heterobranchia</taxon>
        <taxon>Euthyneura</taxon>
        <taxon>Panpulmonata</taxon>
        <taxon>Eupulmonata</taxon>
        <taxon>Stylommatophora</taxon>
        <taxon>Helicina</taxon>
        <taxon>Arionoidea</taxon>
        <taxon>Arionidae</taxon>
        <taxon>Arion</taxon>
    </lineage>
</organism>
<gene>
    <name evidence="1" type="primary">ORF82029</name>
</gene>
<proteinExistence type="predicted"/>
<dbReference type="AlphaFoldDB" id="A0A0B6ZVI3"/>
<protein>
    <submittedName>
        <fullName evidence="1">Uncharacterized protein</fullName>
    </submittedName>
</protein>
<accession>A0A0B6ZVI3</accession>